<comment type="similarity">
    <text evidence="5">Belongs to the Orn/Lys/Arg decarboxylase class-II family. LysA subfamily.</text>
</comment>
<proteinExistence type="inferred from homology"/>
<dbReference type="GO" id="GO:0030170">
    <property type="term" value="F:pyridoxal phosphate binding"/>
    <property type="evidence" value="ECO:0007669"/>
    <property type="project" value="UniProtKB-UniRule"/>
</dbReference>
<sequence>MNTRDTLKVNAAGHLEIGGADCTELAKKFQTPLYVFDEAYIRKMMALYRDTINEEYDGHGLVLYASKAFSCKAMYAIAKQEGIGVDVVSGGELYTALSAGFPAEKIYLHGNNKLPYERREALDAKIGGIVVDAYTEADALDREAQERDMVQDVLIRVNPGVEAHTHAFVQTATPDSKFGFSAADGAALAMTRHVLSKKYLRLRGFHCHIGSQIFEKQSFVLAAEKMCAFMEKVKAETGFEADTLDLGGGFGIWYTDEDAKLPVDGYKGYLSALISALKSECEARGLKKPYLLIEPGRSIVGEAGITLYTVGAIKEIPGVRKYLAVDGGMFDNPRYCLYQSKYTAVLANRALEQPTERVAIAGKCCESGDLIGLDFNLPKAKEGDLIAVFSTGAYNYSMASNYNRNMIPPAVLVKDGKARYIVRPQSYEDLVRNDVVPEDFEK</sequence>
<evidence type="ECO:0000313" key="11">
    <source>
        <dbReference type="Proteomes" id="UP000824221"/>
    </source>
</evidence>
<dbReference type="FunFam" id="3.20.20.10:FF:000003">
    <property type="entry name" value="Diaminopimelate decarboxylase"/>
    <property type="match status" value="1"/>
</dbReference>
<evidence type="ECO:0000256" key="4">
    <source>
        <dbReference type="ARBA" id="ARBA00023239"/>
    </source>
</evidence>
<feature type="binding site" evidence="5">
    <location>
        <position position="394"/>
    </location>
    <ligand>
        <name>substrate</name>
    </ligand>
</feature>
<dbReference type="CDD" id="cd06828">
    <property type="entry name" value="PLPDE_III_DapDC"/>
    <property type="match status" value="1"/>
</dbReference>
<comment type="cofactor">
    <cofactor evidence="1 5 7 8">
        <name>pyridoxal 5'-phosphate</name>
        <dbReference type="ChEBI" id="CHEBI:597326"/>
    </cofactor>
</comment>
<feature type="binding site" evidence="5">
    <location>
        <position position="334"/>
    </location>
    <ligand>
        <name>substrate</name>
    </ligand>
</feature>
<dbReference type="Gene3D" id="2.40.37.10">
    <property type="entry name" value="Lyase, Ornithine Decarboxylase, Chain A, domain 1"/>
    <property type="match status" value="1"/>
</dbReference>
<reference evidence="10" key="2">
    <citation type="submission" date="2021-04" db="EMBL/GenBank/DDBJ databases">
        <authorList>
            <person name="Gilroy R."/>
        </authorList>
    </citation>
    <scope>NUCLEOTIDE SEQUENCE</scope>
    <source>
        <strain evidence="10">CHK156-179</strain>
    </source>
</reference>
<dbReference type="Gene3D" id="3.20.20.10">
    <property type="entry name" value="Alanine racemase"/>
    <property type="match status" value="1"/>
</dbReference>
<feature type="binding site" evidence="5">
    <location>
        <position position="338"/>
    </location>
    <ligand>
        <name>substrate</name>
    </ligand>
</feature>
<protein>
    <recommendedName>
        <fullName evidence="5 6">Diaminopimelate decarboxylase</fullName>
        <shortName evidence="5">DAP decarboxylase</shortName>
        <shortName evidence="5">DAPDC</shortName>
        <ecNumber evidence="5 6">4.1.1.20</ecNumber>
    </recommendedName>
</protein>
<dbReference type="GO" id="GO:0009089">
    <property type="term" value="P:lysine biosynthetic process via diaminopimelate"/>
    <property type="evidence" value="ECO:0007669"/>
    <property type="project" value="UniProtKB-UniRule"/>
</dbReference>
<feature type="binding site" evidence="5">
    <location>
        <position position="394"/>
    </location>
    <ligand>
        <name>pyridoxal 5'-phosphate</name>
        <dbReference type="ChEBI" id="CHEBI:597326"/>
    </ligand>
</feature>
<feature type="modified residue" description="N6-(pyridoxal phosphate)lysine" evidence="5 7">
    <location>
        <position position="67"/>
    </location>
</feature>
<comment type="catalytic activity">
    <reaction evidence="5 8">
        <text>meso-2,6-diaminopimelate + H(+) = L-lysine + CO2</text>
        <dbReference type="Rhea" id="RHEA:15101"/>
        <dbReference type="ChEBI" id="CHEBI:15378"/>
        <dbReference type="ChEBI" id="CHEBI:16526"/>
        <dbReference type="ChEBI" id="CHEBI:32551"/>
        <dbReference type="ChEBI" id="CHEBI:57791"/>
        <dbReference type="EC" id="4.1.1.20"/>
    </reaction>
</comment>
<dbReference type="InterPro" id="IPR000183">
    <property type="entry name" value="Orn/DAP/Arg_de-COase"/>
</dbReference>
<evidence type="ECO:0000256" key="2">
    <source>
        <dbReference type="ARBA" id="ARBA00022793"/>
    </source>
</evidence>
<comment type="pathway">
    <text evidence="5 8">Amino-acid biosynthesis; L-lysine biosynthesis via DAP pathway; L-lysine from DL-2,6-diaminopimelate: step 1/1.</text>
</comment>
<evidence type="ECO:0000259" key="9">
    <source>
        <dbReference type="Pfam" id="PF02784"/>
    </source>
</evidence>
<organism evidence="10 11">
    <name type="scientific">Candidatus Gallimonas gallistercoris</name>
    <dbReference type="NCBI Taxonomy" id="2838602"/>
    <lineage>
        <taxon>Bacteria</taxon>
        <taxon>Bacillati</taxon>
        <taxon>Bacillota</taxon>
        <taxon>Clostridia</taxon>
        <taxon>Candidatus Gallimonas</taxon>
    </lineage>
</organism>
<reference evidence="10" key="1">
    <citation type="journal article" date="2021" name="PeerJ">
        <title>Extensive microbial diversity within the chicken gut microbiome revealed by metagenomics and culture.</title>
        <authorList>
            <person name="Gilroy R."/>
            <person name="Ravi A."/>
            <person name="Getino M."/>
            <person name="Pursley I."/>
            <person name="Horton D.L."/>
            <person name="Alikhan N.F."/>
            <person name="Baker D."/>
            <person name="Gharbi K."/>
            <person name="Hall N."/>
            <person name="Watson M."/>
            <person name="Adriaenssens E.M."/>
            <person name="Foster-Nyarko E."/>
            <person name="Jarju S."/>
            <person name="Secka A."/>
            <person name="Antonio M."/>
            <person name="Oren A."/>
            <person name="Chaudhuri R.R."/>
            <person name="La Ragione R."/>
            <person name="Hildebrand F."/>
            <person name="Pallen M.J."/>
        </authorList>
    </citation>
    <scope>NUCLEOTIDE SEQUENCE</scope>
    <source>
        <strain evidence="10">CHK156-179</strain>
    </source>
</reference>
<dbReference type="GO" id="GO:0008836">
    <property type="term" value="F:diaminopimelate decarboxylase activity"/>
    <property type="evidence" value="ECO:0007669"/>
    <property type="project" value="UniProtKB-UniRule"/>
</dbReference>
<dbReference type="PANTHER" id="PTHR43727">
    <property type="entry name" value="DIAMINOPIMELATE DECARBOXYLASE"/>
    <property type="match status" value="1"/>
</dbReference>
<dbReference type="InterPro" id="IPR009006">
    <property type="entry name" value="Ala_racemase/Decarboxylase_C"/>
</dbReference>
<accession>A0A9D2H203</accession>
<dbReference type="PANTHER" id="PTHR43727:SF2">
    <property type="entry name" value="GROUP IV DECARBOXYLASE"/>
    <property type="match status" value="1"/>
</dbReference>
<dbReference type="InterPro" id="IPR002986">
    <property type="entry name" value="DAP_deCOOHase_LysA"/>
</dbReference>
<feature type="binding site" evidence="5">
    <location>
        <begin position="294"/>
        <end position="297"/>
    </location>
    <ligand>
        <name>pyridoxal 5'-phosphate</name>
        <dbReference type="ChEBI" id="CHEBI:597326"/>
    </ligand>
</feature>
<feature type="binding site" evidence="5">
    <location>
        <position position="249"/>
    </location>
    <ligand>
        <name>pyridoxal 5'-phosphate</name>
        <dbReference type="ChEBI" id="CHEBI:597326"/>
    </ligand>
</feature>
<comment type="caution">
    <text evidence="10">The sequence shown here is derived from an EMBL/GenBank/DDBJ whole genome shotgun (WGS) entry which is preliminary data.</text>
</comment>
<dbReference type="InterPro" id="IPR029066">
    <property type="entry name" value="PLP-binding_barrel"/>
</dbReference>
<evidence type="ECO:0000313" key="10">
    <source>
        <dbReference type="EMBL" id="HJA02046.1"/>
    </source>
</evidence>
<dbReference type="HAMAP" id="MF_02120">
    <property type="entry name" value="LysA"/>
    <property type="match status" value="1"/>
</dbReference>
<evidence type="ECO:0000256" key="6">
    <source>
        <dbReference type="NCBIfam" id="TIGR01048"/>
    </source>
</evidence>
<evidence type="ECO:0000256" key="8">
    <source>
        <dbReference type="RuleBase" id="RU003738"/>
    </source>
</evidence>
<name>A0A9D2H203_9FIRM</name>
<comment type="subunit">
    <text evidence="5">Homodimer.</text>
</comment>
<feature type="domain" description="Orn/DAP/Arg decarboxylase 2 N-terminal" evidence="9">
    <location>
        <begin position="54"/>
        <end position="300"/>
    </location>
</feature>
<dbReference type="PRINTS" id="PR01181">
    <property type="entry name" value="DAPDCRBXLASE"/>
</dbReference>
<dbReference type="EC" id="4.1.1.20" evidence="5 6"/>
<keyword evidence="4 5" id="KW-0456">Lyase</keyword>
<dbReference type="AlphaFoldDB" id="A0A9D2H203"/>
<keyword evidence="5 8" id="KW-0457">Lysine biosynthesis</keyword>
<feature type="binding site" evidence="5">
    <location>
        <position position="366"/>
    </location>
    <ligand>
        <name>substrate</name>
    </ligand>
</feature>
<gene>
    <name evidence="5 10" type="primary">lysA</name>
    <name evidence="10" type="ORF">H9797_01510</name>
</gene>
<dbReference type="SUPFAM" id="SSF50621">
    <property type="entry name" value="Alanine racemase C-terminal domain-like"/>
    <property type="match status" value="1"/>
</dbReference>
<keyword evidence="3 5" id="KW-0663">Pyridoxal phosphate</keyword>
<evidence type="ECO:0000256" key="7">
    <source>
        <dbReference type="PIRSR" id="PIRSR600183-50"/>
    </source>
</evidence>
<dbReference type="NCBIfam" id="TIGR01048">
    <property type="entry name" value="lysA"/>
    <property type="match status" value="1"/>
</dbReference>
<dbReference type="PRINTS" id="PR01179">
    <property type="entry name" value="ODADCRBXLASE"/>
</dbReference>
<keyword evidence="2 5" id="KW-0210">Decarboxylase</keyword>
<dbReference type="EMBL" id="DXAJ01000028">
    <property type="protein sequence ID" value="HJA02046.1"/>
    <property type="molecule type" value="Genomic_DNA"/>
</dbReference>
<evidence type="ECO:0000256" key="1">
    <source>
        <dbReference type="ARBA" id="ARBA00001933"/>
    </source>
</evidence>
<dbReference type="InterPro" id="IPR022644">
    <property type="entry name" value="De-COase2_N"/>
</dbReference>
<evidence type="ECO:0000256" key="5">
    <source>
        <dbReference type="HAMAP-Rule" id="MF_02120"/>
    </source>
</evidence>
<feature type="active site" description="Proton donor" evidence="7">
    <location>
        <position position="365"/>
    </location>
</feature>
<dbReference type="SUPFAM" id="SSF51419">
    <property type="entry name" value="PLP-binding barrel"/>
    <property type="match status" value="1"/>
</dbReference>
<feature type="binding site" evidence="5">
    <location>
        <position position="297"/>
    </location>
    <ligand>
        <name>substrate</name>
    </ligand>
</feature>
<comment type="function">
    <text evidence="5">Specifically catalyzes the decarboxylation of meso-diaminopimelate (meso-DAP) to L-lysine.</text>
</comment>
<keyword evidence="5" id="KW-0028">Amino-acid biosynthesis</keyword>
<dbReference type="Proteomes" id="UP000824221">
    <property type="component" value="Unassembled WGS sequence"/>
</dbReference>
<dbReference type="Pfam" id="PF02784">
    <property type="entry name" value="Orn_Arg_deC_N"/>
    <property type="match status" value="1"/>
</dbReference>
<evidence type="ECO:0000256" key="3">
    <source>
        <dbReference type="ARBA" id="ARBA00022898"/>
    </source>
</evidence>